<protein>
    <submittedName>
        <fullName evidence="1">Uncharacterized protein</fullName>
    </submittedName>
</protein>
<sequence>MMKMTWEDSNGRYNKLFESLNVLLDKTKKALSDYEQINMEFAHKIYNEELTPLMEKAECLEDYEKEFKVMHGIMTKQVEHLQKIRDEVKMMMIKDSVNFPLN</sequence>
<accession>A0ABW9RKX5</accession>
<proteinExistence type="predicted"/>
<dbReference type="Proteomes" id="UP000798808">
    <property type="component" value="Unassembled WGS sequence"/>
</dbReference>
<evidence type="ECO:0000313" key="1">
    <source>
        <dbReference type="EMBL" id="MTI24749.1"/>
    </source>
</evidence>
<evidence type="ECO:0000313" key="2">
    <source>
        <dbReference type="Proteomes" id="UP000798808"/>
    </source>
</evidence>
<name>A0ABW9RKX5_9BACT</name>
<reference evidence="1 2" key="1">
    <citation type="submission" date="2019-02" db="EMBL/GenBank/DDBJ databases">
        <authorList>
            <person name="Goldberg S.R."/>
            <person name="Haltli B.A."/>
            <person name="Correa H."/>
            <person name="Russell K.G."/>
        </authorList>
    </citation>
    <scope>NUCLEOTIDE SEQUENCE [LARGE SCALE GENOMIC DNA]</scope>
    <source>
        <strain evidence="1 2">JCM 16186</strain>
    </source>
</reference>
<dbReference type="EMBL" id="SMLW01000449">
    <property type="protein sequence ID" value="MTI24749.1"/>
    <property type="molecule type" value="Genomic_DNA"/>
</dbReference>
<keyword evidence="2" id="KW-1185">Reference proteome</keyword>
<organism evidence="1 2">
    <name type="scientific">Fulvivirga kasyanovii</name>
    <dbReference type="NCBI Taxonomy" id="396812"/>
    <lineage>
        <taxon>Bacteria</taxon>
        <taxon>Pseudomonadati</taxon>
        <taxon>Bacteroidota</taxon>
        <taxon>Cytophagia</taxon>
        <taxon>Cytophagales</taxon>
        <taxon>Fulvivirgaceae</taxon>
        <taxon>Fulvivirga</taxon>
    </lineage>
</organism>
<dbReference type="RefSeq" id="WP_155170790.1">
    <property type="nucleotide sequence ID" value="NZ_BAAAFL010000005.1"/>
</dbReference>
<gene>
    <name evidence="1" type="ORF">E1163_07340</name>
</gene>
<comment type="caution">
    <text evidence="1">The sequence shown here is derived from an EMBL/GenBank/DDBJ whole genome shotgun (WGS) entry which is preliminary data.</text>
</comment>